<dbReference type="InParanoid" id="D3BPR2"/>
<dbReference type="GeneID" id="31365401"/>
<reference evidence="1 2" key="1">
    <citation type="journal article" date="2011" name="Genome Res.">
        <title>Phylogeny-wide analysis of social amoeba genomes highlights ancient origins for complex intercellular communication.</title>
        <authorList>
            <person name="Heidel A.J."/>
            <person name="Lawal H.M."/>
            <person name="Felder M."/>
            <person name="Schilde C."/>
            <person name="Helps N.R."/>
            <person name="Tunggal B."/>
            <person name="Rivero F."/>
            <person name="John U."/>
            <person name="Schleicher M."/>
            <person name="Eichinger L."/>
            <person name="Platzer M."/>
            <person name="Noegel A.A."/>
            <person name="Schaap P."/>
            <person name="Gloeckner G."/>
        </authorList>
    </citation>
    <scope>NUCLEOTIDE SEQUENCE [LARGE SCALE GENOMIC DNA]</scope>
    <source>
        <strain evidence="2">ATCC 26659 / Pp 5 / PN500</strain>
    </source>
</reference>
<dbReference type="RefSeq" id="XP_020428756.1">
    <property type="nucleotide sequence ID" value="XM_020580716.1"/>
</dbReference>
<evidence type="ECO:0000313" key="2">
    <source>
        <dbReference type="Proteomes" id="UP000001396"/>
    </source>
</evidence>
<gene>
    <name evidence="1" type="ORF">PPL_09929</name>
</gene>
<protein>
    <submittedName>
        <fullName evidence="1">Uncharacterized protein</fullName>
    </submittedName>
</protein>
<organism evidence="1 2">
    <name type="scientific">Heterostelium pallidum (strain ATCC 26659 / Pp 5 / PN500)</name>
    <name type="common">Cellular slime mold</name>
    <name type="synonym">Polysphondylium pallidum</name>
    <dbReference type="NCBI Taxonomy" id="670386"/>
    <lineage>
        <taxon>Eukaryota</taxon>
        <taxon>Amoebozoa</taxon>
        <taxon>Evosea</taxon>
        <taxon>Eumycetozoa</taxon>
        <taxon>Dictyostelia</taxon>
        <taxon>Acytosteliales</taxon>
        <taxon>Acytosteliaceae</taxon>
        <taxon>Heterostelium</taxon>
    </lineage>
</organism>
<accession>D3BPR2</accession>
<comment type="caution">
    <text evidence="1">The sequence shown here is derived from an EMBL/GenBank/DDBJ whole genome shotgun (WGS) entry which is preliminary data.</text>
</comment>
<keyword evidence="2" id="KW-1185">Reference proteome</keyword>
<dbReference type="AlphaFoldDB" id="D3BPR2"/>
<name>D3BPR2_HETP5</name>
<dbReference type="EMBL" id="ADBJ01000045">
    <property type="protein sequence ID" value="EFA76624.1"/>
    <property type="molecule type" value="Genomic_DNA"/>
</dbReference>
<dbReference type="Proteomes" id="UP000001396">
    <property type="component" value="Unassembled WGS sequence"/>
</dbReference>
<proteinExistence type="predicted"/>
<sequence>MTLINNLKGLCSFQLKSNQSNLFQTSTDLHNINTLNIEQSDNSTTMRVTSRRFQINVHIMRVL</sequence>
<evidence type="ECO:0000313" key="1">
    <source>
        <dbReference type="EMBL" id="EFA76624.1"/>
    </source>
</evidence>